<dbReference type="EMBL" id="BMJC01000006">
    <property type="protein sequence ID" value="GGB20626.1"/>
    <property type="molecule type" value="Genomic_DNA"/>
</dbReference>
<feature type="chain" id="PRO_5035272426" evidence="1">
    <location>
        <begin position="23"/>
        <end position="595"/>
    </location>
</feature>
<dbReference type="Proteomes" id="UP000607559">
    <property type="component" value="Unassembled WGS sequence"/>
</dbReference>
<dbReference type="Gene3D" id="1.10.390.10">
    <property type="entry name" value="Neutral Protease Domain 2"/>
    <property type="match status" value="1"/>
</dbReference>
<keyword evidence="1" id="KW-0732">Signal</keyword>
<evidence type="ECO:0000259" key="3">
    <source>
        <dbReference type="Pfam" id="PF13180"/>
    </source>
</evidence>
<feature type="domain" description="Peptidase M61 N-terminal" evidence="4">
    <location>
        <begin position="55"/>
        <end position="190"/>
    </location>
</feature>
<dbReference type="Pfam" id="PF13180">
    <property type="entry name" value="PDZ_2"/>
    <property type="match status" value="1"/>
</dbReference>
<dbReference type="InterPro" id="IPR040756">
    <property type="entry name" value="Peptidase_M61_N"/>
</dbReference>
<dbReference type="InterPro" id="IPR027268">
    <property type="entry name" value="Peptidase_M4/M1_CTD_sf"/>
</dbReference>
<dbReference type="InterPro" id="IPR007963">
    <property type="entry name" value="Peptidase_M61_catalytic"/>
</dbReference>
<evidence type="ECO:0000259" key="4">
    <source>
        <dbReference type="Pfam" id="PF17899"/>
    </source>
</evidence>
<dbReference type="InterPro" id="IPR036034">
    <property type="entry name" value="PDZ_sf"/>
</dbReference>
<evidence type="ECO:0000313" key="5">
    <source>
        <dbReference type="EMBL" id="GGB20626.1"/>
    </source>
</evidence>
<name>A0A8J2XW10_9BACT</name>
<evidence type="ECO:0000256" key="1">
    <source>
        <dbReference type="SAM" id="SignalP"/>
    </source>
</evidence>
<sequence length="595" mass="66595">MKNKFYTGLLAMALLWTLGAAGQDSPTVNYILAVDTSDLSGYWVAIQLKNAGHHFHLAMATHHEYDSRFWRYVRDLRLQTPNGRGRLVRKDSALWEVSIRGNEARLTYRIQLPGPHRFAHIPFLASYGGLAGDLHSFMYIPEHPEVACTVTFQIPDGWAIATGLERTTDHNSFSAASAPVLMDCPVLLGQVHSWDFFVKKVRHTVAYLAAGNGAIGFDTVRLVNTIRKIAEQAAAVFDSLPYPNYTFLLEDSVGGALEHRNSVTIGAPASVLASEPDEFDEEIAHEFFHTWNLMYIKPAEYTPLNYGPQEESAGLWLSEGLSMFYADLIMRRARLPVEDSTRLDHLEGLIQRYYTDTGNQVIPPARVSLASNALPGRLGDFSASVHLQGELYGALLDILIRAKTNNQRSFDDVMRLVFRRFGGEKGFYGKDIEQCVRAVCPGTEVTDFFQRFIYEGRPLEFNTWLGLIGLRMDVAYQEAVNKNGMEMVDKRLYVWSLPGDTTFRVQITHPGSCWAKAGLHSGDVIVDIDGMPVKTREDFNNRLNRLHVGDTVAVAVQRPEGMKAISVVIQPYVIPVVHLSRVGGGEVYDHWAKGE</sequence>
<dbReference type="AlphaFoldDB" id="A0A8J2XW10"/>
<gene>
    <name evidence="5" type="ORF">GCM10011511_50460</name>
</gene>
<protein>
    <submittedName>
        <fullName evidence="5">Peptidase M61</fullName>
    </submittedName>
</protein>
<evidence type="ECO:0000259" key="2">
    <source>
        <dbReference type="Pfam" id="PF05299"/>
    </source>
</evidence>
<dbReference type="Pfam" id="PF05299">
    <property type="entry name" value="Peptidase_M61"/>
    <property type="match status" value="1"/>
</dbReference>
<feature type="domain" description="PDZ" evidence="3">
    <location>
        <begin position="505"/>
        <end position="567"/>
    </location>
</feature>
<feature type="signal peptide" evidence="1">
    <location>
        <begin position="1"/>
        <end position="22"/>
    </location>
</feature>
<proteinExistence type="predicted"/>
<dbReference type="Gene3D" id="2.30.42.10">
    <property type="match status" value="1"/>
</dbReference>
<accession>A0A8J2XW10</accession>
<dbReference type="SUPFAM" id="SSF55486">
    <property type="entry name" value="Metalloproteases ('zincins'), catalytic domain"/>
    <property type="match status" value="1"/>
</dbReference>
<dbReference type="RefSeq" id="WP_188937077.1">
    <property type="nucleotide sequence ID" value="NZ_BMJC01000006.1"/>
</dbReference>
<evidence type="ECO:0000313" key="6">
    <source>
        <dbReference type="Proteomes" id="UP000607559"/>
    </source>
</evidence>
<keyword evidence="6" id="KW-1185">Reference proteome</keyword>
<dbReference type="InterPro" id="IPR001478">
    <property type="entry name" value="PDZ"/>
</dbReference>
<organism evidence="5 6">
    <name type="scientific">Puia dinghuensis</name>
    <dbReference type="NCBI Taxonomy" id="1792502"/>
    <lineage>
        <taxon>Bacteria</taxon>
        <taxon>Pseudomonadati</taxon>
        <taxon>Bacteroidota</taxon>
        <taxon>Chitinophagia</taxon>
        <taxon>Chitinophagales</taxon>
        <taxon>Chitinophagaceae</taxon>
        <taxon>Puia</taxon>
    </lineage>
</organism>
<dbReference type="SUPFAM" id="SSF50156">
    <property type="entry name" value="PDZ domain-like"/>
    <property type="match status" value="1"/>
</dbReference>
<feature type="domain" description="Peptidase M61 catalytic" evidence="2">
    <location>
        <begin position="283"/>
        <end position="370"/>
    </location>
</feature>
<dbReference type="Pfam" id="PF17899">
    <property type="entry name" value="Peptidase_M61_N"/>
    <property type="match status" value="1"/>
</dbReference>
<reference evidence="5" key="1">
    <citation type="journal article" date="2014" name="Int. J. Syst. Evol. Microbiol.">
        <title>Complete genome sequence of Corynebacterium casei LMG S-19264T (=DSM 44701T), isolated from a smear-ripened cheese.</title>
        <authorList>
            <consortium name="US DOE Joint Genome Institute (JGI-PGF)"/>
            <person name="Walter F."/>
            <person name="Albersmeier A."/>
            <person name="Kalinowski J."/>
            <person name="Ruckert C."/>
        </authorList>
    </citation>
    <scope>NUCLEOTIDE SEQUENCE</scope>
    <source>
        <strain evidence="5">CGMCC 1.15448</strain>
    </source>
</reference>
<reference evidence="5" key="2">
    <citation type="submission" date="2020-09" db="EMBL/GenBank/DDBJ databases">
        <authorList>
            <person name="Sun Q."/>
            <person name="Zhou Y."/>
        </authorList>
    </citation>
    <scope>NUCLEOTIDE SEQUENCE</scope>
    <source>
        <strain evidence="5">CGMCC 1.15448</strain>
    </source>
</reference>
<dbReference type="Gene3D" id="2.60.40.3650">
    <property type="match status" value="1"/>
</dbReference>
<comment type="caution">
    <text evidence="5">The sequence shown here is derived from an EMBL/GenBank/DDBJ whole genome shotgun (WGS) entry which is preliminary data.</text>
</comment>